<dbReference type="RefSeq" id="WP_045672632.1">
    <property type="nucleotide sequence ID" value="NZ_CP011058.1"/>
</dbReference>
<reference evidence="9" key="2">
    <citation type="submission" date="2015-03" db="EMBL/GenBank/DDBJ databases">
        <title>Genome sequence of Paenibacillus beijingensis strain DSM 24997T.</title>
        <authorList>
            <person name="Kwak Y."/>
            <person name="Shin J.-H."/>
        </authorList>
    </citation>
    <scope>NUCLEOTIDE SEQUENCE [LARGE SCALE GENOMIC DNA]</scope>
    <source>
        <strain evidence="9">DSM 24997</strain>
    </source>
</reference>
<proteinExistence type="predicted"/>
<feature type="transmembrane region" description="Helical" evidence="6">
    <location>
        <begin position="282"/>
        <end position="300"/>
    </location>
</feature>
<protein>
    <submittedName>
        <fullName evidence="8">Cytochrome C biogenesis protein</fullName>
    </submittedName>
</protein>
<reference evidence="8 9" key="1">
    <citation type="journal article" date="2015" name="J. Biotechnol.">
        <title>Complete genome sequence of Paenibacillus beijingensis 7188(T) (=DSM 24997(T)), a novel rhizobacterium from jujube garden soil.</title>
        <authorList>
            <person name="Kwak Y."/>
            <person name="Shin J.H."/>
        </authorList>
    </citation>
    <scope>NUCLEOTIDE SEQUENCE [LARGE SCALE GENOMIC DNA]</scope>
    <source>
        <strain evidence="8 9">DSM 24997</strain>
    </source>
</reference>
<accession>A0A0D5NQF2</accession>
<dbReference type="Proteomes" id="UP000032633">
    <property type="component" value="Chromosome"/>
</dbReference>
<feature type="transmembrane region" description="Helical" evidence="6">
    <location>
        <begin position="389"/>
        <end position="413"/>
    </location>
</feature>
<dbReference type="PANTHER" id="PTHR30071">
    <property type="entry name" value="HEME EXPORTER PROTEIN C"/>
    <property type="match status" value="1"/>
</dbReference>
<keyword evidence="9" id="KW-1185">Reference proteome</keyword>
<feature type="transmembrane region" description="Helical" evidence="6">
    <location>
        <begin position="49"/>
        <end position="71"/>
    </location>
</feature>
<dbReference type="Pfam" id="PF01578">
    <property type="entry name" value="Cytochrom_C_asm"/>
    <property type="match status" value="2"/>
</dbReference>
<keyword evidence="2 6" id="KW-0812">Transmembrane</keyword>
<dbReference type="PATRIC" id="fig|1126833.4.peg.5485"/>
<dbReference type="GO" id="GO:0017004">
    <property type="term" value="P:cytochrome complex assembly"/>
    <property type="evidence" value="ECO:0007669"/>
    <property type="project" value="UniProtKB-KW"/>
</dbReference>
<evidence type="ECO:0000256" key="6">
    <source>
        <dbReference type="SAM" id="Phobius"/>
    </source>
</evidence>
<evidence type="ECO:0000313" key="8">
    <source>
        <dbReference type="EMBL" id="AJY77207.1"/>
    </source>
</evidence>
<dbReference type="GO" id="GO:0020037">
    <property type="term" value="F:heme binding"/>
    <property type="evidence" value="ECO:0007669"/>
    <property type="project" value="InterPro"/>
</dbReference>
<dbReference type="InterPro" id="IPR002541">
    <property type="entry name" value="Cyt_c_assembly"/>
</dbReference>
<dbReference type="KEGG" id="pbj:VN24_24950"/>
<dbReference type="InterPro" id="IPR045062">
    <property type="entry name" value="Cyt_c_biogenesis_CcsA/CcmC"/>
</dbReference>
<feature type="transmembrane region" description="Helical" evidence="6">
    <location>
        <begin position="6"/>
        <end position="28"/>
    </location>
</feature>
<dbReference type="STRING" id="1126833.VN24_24950"/>
<dbReference type="EMBL" id="CP011058">
    <property type="protein sequence ID" value="AJY77207.1"/>
    <property type="molecule type" value="Genomic_DNA"/>
</dbReference>
<sequence length="419" mass="47019">MNLIDFSSYAFIFAFFLYCFAFLFYVVAIAGKKWNNRNAADHERRWGRIAFATAGAGLGGHLLFFFTRWAGGGHIPTSNMYEFMTFLGMAIMVAFIIIYLLYRKPILGMFALPLVIIIVAYASVFPQEVQPLIPPLQSIWLKIHVTTAAAGEAFLAVGFAAGLIYLLRTIDYGSASKQARREQFWAEFALFMIVVACGFIITVFVFRGFGYEAVFTREQVPVADSGQQQSDTSQVKYAMPPIVKPYNSTEVAMEPFLGMKRPLFEAPSWMHGVGAARKLNTVIWSFISGGILYGLLRLLLRRKLGAAIHPLTKDIDPQDLDEISYRAIAIGFPIFTLGALIFAMIWANIAWSRFWGWDPKEVWALITWLYYSAYLHLRLSKGWHGKASAWLAVIGFVIIMFTLIGVNLVIAGLHSYAGV</sequence>
<keyword evidence="4 6" id="KW-1133">Transmembrane helix</keyword>
<dbReference type="PANTHER" id="PTHR30071:SF1">
    <property type="entry name" value="CYTOCHROME B_B6 PROTEIN-RELATED"/>
    <property type="match status" value="1"/>
</dbReference>
<evidence type="ECO:0000259" key="7">
    <source>
        <dbReference type="Pfam" id="PF01578"/>
    </source>
</evidence>
<evidence type="ECO:0000256" key="2">
    <source>
        <dbReference type="ARBA" id="ARBA00022692"/>
    </source>
</evidence>
<feature type="transmembrane region" description="Helical" evidence="6">
    <location>
        <begin position="327"/>
        <end position="349"/>
    </location>
</feature>
<evidence type="ECO:0000256" key="3">
    <source>
        <dbReference type="ARBA" id="ARBA00022748"/>
    </source>
</evidence>
<dbReference type="OrthoDB" id="9814290at2"/>
<dbReference type="GO" id="GO:0005886">
    <property type="term" value="C:plasma membrane"/>
    <property type="evidence" value="ECO:0007669"/>
    <property type="project" value="TreeGrafter"/>
</dbReference>
<evidence type="ECO:0000256" key="5">
    <source>
        <dbReference type="ARBA" id="ARBA00023136"/>
    </source>
</evidence>
<evidence type="ECO:0000313" key="9">
    <source>
        <dbReference type="Proteomes" id="UP000032633"/>
    </source>
</evidence>
<keyword evidence="5 6" id="KW-0472">Membrane</keyword>
<evidence type="ECO:0000256" key="1">
    <source>
        <dbReference type="ARBA" id="ARBA00004141"/>
    </source>
</evidence>
<feature type="transmembrane region" description="Helical" evidence="6">
    <location>
        <begin position="83"/>
        <end position="102"/>
    </location>
</feature>
<gene>
    <name evidence="8" type="ORF">VN24_24950</name>
</gene>
<feature type="transmembrane region" description="Helical" evidence="6">
    <location>
        <begin position="107"/>
        <end position="125"/>
    </location>
</feature>
<evidence type="ECO:0000256" key="4">
    <source>
        <dbReference type="ARBA" id="ARBA00022989"/>
    </source>
</evidence>
<comment type="subcellular location">
    <subcellularLocation>
        <location evidence="1">Membrane</location>
        <topology evidence="1">Multi-pass membrane protein</topology>
    </subcellularLocation>
</comment>
<name>A0A0D5NQF2_9BACL</name>
<feature type="transmembrane region" description="Helical" evidence="6">
    <location>
        <begin position="188"/>
        <end position="209"/>
    </location>
</feature>
<feature type="domain" description="Cytochrome c assembly protein" evidence="7">
    <location>
        <begin position="78"/>
        <end position="202"/>
    </location>
</feature>
<dbReference type="AlphaFoldDB" id="A0A0D5NQF2"/>
<organism evidence="8 9">
    <name type="scientific">Paenibacillus beijingensis</name>
    <dbReference type="NCBI Taxonomy" id="1126833"/>
    <lineage>
        <taxon>Bacteria</taxon>
        <taxon>Bacillati</taxon>
        <taxon>Bacillota</taxon>
        <taxon>Bacilli</taxon>
        <taxon>Bacillales</taxon>
        <taxon>Paenibacillaceae</taxon>
        <taxon>Paenibacillus</taxon>
    </lineage>
</organism>
<keyword evidence="3" id="KW-0201">Cytochrome c-type biogenesis</keyword>
<feature type="transmembrane region" description="Helical" evidence="6">
    <location>
        <begin position="145"/>
        <end position="167"/>
    </location>
</feature>
<feature type="domain" description="Cytochrome c assembly protein" evidence="7">
    <location>
        <begin position="288"/>
        <end position="414"/>
    </location>
</feature>
<dbReference type="HOGENOM" id="CLU_049710_2_0_9"/>